<organism evidence="2 3">
    <name type="scientific">Seminibacterium arietis</name>
    <dbReference type="NCBI Taxonomy" id="1173502"/>
    <lineage>
        <taxon>Bacteria</taxon>
        <taxon>Pseudomonadati</taxon>
        <taxon>Pseudomonadota</taxon>
        <taxon>Gammaproteobacteria</taxon>
        <taxon>Pasteurellales</taxon>
        <taxon>Pasteurellaceae</taxon>
        <taxon>Seminibacterium</taxon>
    </lineage>
</organism>
<proteinExistence type="predicted"/>
<dbReference type="RefSeq" id="WP_380822000.1">
    <property type="nucleotide sequence ID" value="NZ_JBHTJN010000028.1"/>
</dbReference>
<dbReference type="Proteomes" id="UP001596996">
    <property type="component" value="Unassembled WGS sequence"/>
</dbReference>
<reference evidence="3" key="1">
    <citation type="journal article" date="2019" name="Int. J. Syst. Evol. Microbiol.">
        <title>The Global Catalogue of Microorganisms (GCM) 10K type strain sequencing project: providing services to taxonomists for standard genome sequencing and annotation.</title>
        <authorList>
            <consortium name="The Broad Institute Genomics Platform"/>
            <consortium name="The Broad Institute Genome Sequencing Center for Infectious Disease"/>
            <person name="Wu L."/>
            <person name="Ma J."/>
        </authorList>
    </citation>
    <scope>NUCLEOTIDE SEQUENCE [LARGE SCALE GENOMIC DNA]</scope>
    <source>
        <strain evidence="3">CCUG 61707</strain>
    </source>
</reference>
<feature type="signal peptide" evidence="1">
    <location>
        <begin position="1"/>
        <end position="25"/>
    </location>
</feature>
<gene>
    <name evidence="2" type="ORF">ACFQ02_08960</name>
</gene>
<feature type="chain" id="PRO_5046636303" evidence="1">
    <location>
        <begin position="26"/>
        <end position="185"/>
    </location>
</feature>
<keyword evidence="1" id="KW-0732">Signal</keyword>
<comment type="caution">
    <text evidence="2">The sequence shown here is derived from an EMBL/GenBank/DDBJ whole genome shotgun (WGS) entry which is preliminary data.</text>
</comment>
<name>A0ABW3IBX7_9PAST</name>
<evidence type="ECO:0000313" key="3">
    <source>
        <dbReference type="Proteomes" id="UP001596996"/>
    </source>
</evidence>
<dbReference type="EMBL" id="JBHTJN010000028">
    <property type="protein sequence ID" value="MFD0966949.1"/>
    <property type="molecule type" value="Genomic_DNA"/>
</dbReference>
<evidence type="ECO:0000313" key="2">
    <source>
        <dbReference type="EMBL" id="MFD0966949.1"/>
    </source>
</evidence>
<accession>A0ABW3IBX7</accession>
<evidence type="ECO:0000256" key="1">
    <source>
        <dbReference type="SAM" id="SignalP"/>
    </source>
</evidence>
<sequence length="185" mass="21246">MIKRIGCFKAFLLFFTAILYSSAYAENKTKKEVVYTEFSKQQVVRLLESKYYNVIPTDIGDKRYLIFFSTIKAGKKHLYVLGYGRKFFSKKFTLMQYEAICNDGKNKNYEMDISCIDYKKWNDFNLSNFFKSSAGFFLNYDGNGVSIASSLNVYSSSGVSESNVLDFIEISLNDFSKVSESISGY</sequence>
<protein>
    <submittedName>
        <fullName evidence="2">Uncharacterized protein</fullName>
    </submittedName>
</protein>
<keyword evidence="3" id="KW-1185">Reference proteome</keyword>